<evidence type="ECO:0000256" key="7">
    <source>
        <dbReference type="ARBA" id="ARBA00023303"/>
    </source>
</evidence>
<dbReference type="PANTHER" id="PTHR11003:SF301">
    <property type="entry name" value="POTASSIUM CHANNEL PROTEIN"/>
    <property type="match status" value="1"/>
</dbReference>
<keyword evidence="13" id="KW-1185">Reference proteome</keyword>
<feature type="compositionally biased region" description="Basic and acidic residues" evidence="9">
    <location>
        <begin position="615"/>
        <end position="630"/>
    </location>
</feature>
<evidence type="ECO:0000256" key="6">
    <source>
        <dbReference type="ARBA" id="ARBA00023136"/>
    </source>
</evidence>
<dbReference type="GO" id="GO:0030322">
    <property type="term" value="P:stabilization of membrane potential"/>
    <property type="evidence" value="ECO:0007669"/>
    <property type="project" value="TreeGrafter"/>
</dbReference>
<evidence type="ECO:0000256" key="9">
    <source>
        <dbReference type="SAM" id="MobiDB-lite"/>
    </source>
</evidence>
<sequence length="713" mass="81454">MDDSAGEHIDQHADDADRQLDTRKTSRVTNDEAHLVATRWWFASSAFPMIAGTLGPTASAFSICSLVRPWRQQLLPGDSVDDAAFITDPLWLTIVNAIQLLMALVSNVFLLLNMTRRVRFTIAQPITIVGWYISAILLFVLLACANGPLLEDIKYPRSENVWSQAFYYGIWASILYFVDASLMVVTFYGAWSGRYSKDFMLSSSQRTLMLQTIAFLIYLLVGALVFSKIEGWDYLDGLYWADVTLFTVGFGDITPTSTLSRALMIPYALIGIITLGLVIGSIRSMILERGKRRMDSRMEEKKRHQIVKAMVKRGTDSILRPMPTDKEGSSERELTPDEMKWFKRAPTNEFERRQHEFNLMREIQRRATVRRRWVDLGISTSCWLLIWMVGAVVFMNCEEPYQDRWTYFDAFYFCFVSLVTIGYGDVYPISNGGRSFFVFWSMLALPTMTILISNAGDTVVKFIKDATLRVGSVTILPGEAGFVAEIKHILCLASRGRLFPSHSNQPKPTPAPRRALITDLESSDSVILNSTNNNDPSQGDRASPPSHQQLNLSTASMPHLRDPLADLPTGQEFLYILACEIQEVASHLHHSQPRRYSFEEWAWYLKLIGEDERDPELHRGPKPKEVRLDPEGQPVSQRHKRRRRKKRRHRHDGEVDRERAGSLDHDEREGGHKWSWVGTRNPLMGGKEESEWIIERLTERLKEAILDDIGDQE</sequence>
<evidence type="ECO:0000256" key="5">
    <source>
        <dbReference type="ARBA" id="ARBA00023065"/>
    </source>
</evidence>
<evidence type="ECO:0000256" key="8">
    <source>
        <dbReference type="RuleBase" id="RU003857"/>
    </source>
</evidence>
<evidence type="ECO:0000256" key="1">
    <source>
        <dbReference type="ARBA" id="ARBA00004141"/>
    </source>
</evidence>
<dbReference type="GO" id="GO:0005886">
    <property type="term" value="C:plasma membrane"/>
    <property type="evidence" value="ECO:0007669"/>
    <property type="project" value="TreeGrafter"/>
</dbReference>
<feature type="transmembrane region" description="Helical" evidence="10">
    <location>
        <begin position="165"/>
        <end position="188"/>
    </location>
</feature>
<gene>
    <name evidence="12" type="ORF">NLU13_7221</name>
</gene>
<dbReference type="Proteomes" id="UP001175261">
    <property type="component" value="Unassembled WGS sequence"/>
</dbReference>
<comment type="subcellular location">
    <subcellularLocation>
        <location evidence="1">Membrane</location>
        <topology evidence="1">Multi-pass membrane protein</topology>
    </subcellularLocation>
</comment>
<dbReference type="Gene3D" id="1.10.287.70">
    <property type="match status" value="2"/>
</dbReference>
<feature type="transmembrane region" description="Helical" evidence="10">
    <location>
        <begin position="126"/>
        <end position="145"/>
    </location>
</feature>
<evidence type="ECO:0000313" key="13">
    <source>
        <dbReference type="Proteomes" id="UP001175261"/>
    </source>
</evidence>
<dbReference type="PANTHER" id="PTHR11003">
    <property type="entry name" value="POTASSIUM CHANNEL, SUBFAMILY K"/>
    <property type="match status" value="1"/>
</dbReference>
<feature type="transmembrane region" description="Helical" evidence="10">
    <location>
        <begin position="436"/>
        <end position="456"/>
    </location>
</feature>
<dbReference type="GO" id="GO:0015271">
    <property type="term" value="F:outward rectifier potassium channel activity"/>
    <property type="evidence" value="ECO:0007669"/>
    <property type="project" value="TreeGrafter"/>
</dbReference>
<comment type="caution">
    <text evidence="12">The sequence shown here is derived from an EMBL/GenBank/DDBJ whole genome shotgun (WGS) entry which is preliminary data.</text>
</comment>
<feature type="transmembrane region" description="Helical" evidence="10">
    <location>
        <begin position="90"/>
        <end position="114"/>
    </location>
</feature>
<reference evidence="12" key="1">
    <citation type="submission" date="2022-10" db="EMBL/GenBank/DDBJ databases">
        <title>Determination and structural analysis of whole genome sequence of Sarocladium strictum F4-1.</title>
        <authorList>
            <person name="Hu L."/>
            <person name="Jiang Y."/>
        </authorList>
    </citation>
    <scope>NUCLEOTIDE SEQUENCE</scope>
    <source>
        <strain evidence="12">F4-1</strain>
    </source>
</reference>
<evidence type="ECO:0000259" key="11">
    <source>
        <dbReference type="Pfam" id="PF07885"/>
    </source>
</evidence>
<feature type="transmembrane region" description="Helical" evidence="10">
    <location>
        <begin position="264"/>
        <end position="287"/>
    </location>
</feature>
<dbReference type="SUPFAM" id="SSF81324">
    <property type="entry name" value="Voltage-gated potassium channels"/>
    <property type="match status" value="2"/>
</dbReference>
<organism evidence="12 13">
    <name type="scientific">Sarocladium strictum</name>
    <name type="common">Black bundle disease fungus</name>
    <name type="synonym">Acremonium strictum</name>
    <dbReference type="NCBI Taxonomy" id="5046"/>
    <lineage>
        <taxon>Eukaryota</taxon>
        <taxon>Fungi</taxon>
        <taxon>Dikarya</taxon>
        <taxon>Ascomycota</taxon>
        <taxon>Pezizomycotina</taxon>
        <taxon>Sordariomycetes</taxon>
        <taxon>Hypocreomycetidae</taxon>
        <taxon>Hypocreales</taxon>
        <taxon>Sarocladiaceae</taxon>
        <taxon>Sarocladium</taxon>
    </lineage>
</organism>
<protein>
    <recommendedName>
        <fullName evidence="11">Potassium channel domain-containing protein</fullName>
    </recommendedName>
</protein>
<dbReference type="InterPro" id="IPR013099">
    <property type="entry name" value="K_chnl_dom"/>
</dbReference>
<dbReference type="EMBL" id="JAPDFR010000007">
    <property type="protein sequence ID" value="KAK0384743.1"/>
    <property type="molecule type" value="Genomic_DNA"/>
</dbReference>
<feature type="region of interest" description="Disordered" evidence="9">
    <location>
        <begin position="527"/>
        <end position="550"/>
    </location>
</feature>
<keyword evidence="5 8" id="KW-0406">Ion transport</keyword>
<keyword evidence="6 10" id="KW-0472">Membrane</keyword>
<feature type="domain" description="Potassium channel" evidence="11">
    <location>
        <begin position="383"/>
        <end position="460"/>
    </location>
</feature>
<feature type="compositionally biased region" description="Polar residues" evidence="9">
    <location>
        <begin position="527"/>
        <end position="537"/>
    </location>
</feature>
<comment type="similarity">
    <text evidence="8">Belongs to the two pore domain potassium channel (TC 1.A.1.8) family.</text>
</comment>
<feature type="region of interest" description="Disordered" evidence="9">
    <location>
        <begin position="613"/>
        <end position="680"/>
    </location>
</feature>
<evidence type="ECO:0000256" key="3">
    <source>
        <dbReference type="ARBA" id="ARBA00022692"/>
    </source>
</evidence>
<evidence type="ECO:0000256" key="10">
    <source>
        <dbReference type="SAM" id="Phobius"/>
    </source>
</evidence>
<dbReference type="GO" id="GO:0022841">
    <property type="term" value="F:potassium ion leak channel activity"/>
    <property type="evidence" value="ECO:0007669"/>
    <property type="project" value="TreeGrafter"/>
</dbReference>
<evidence type="ECO:0000313" key="12">
    <source>
        <dbReference type="EMBL" id="KAK0384743.1"/>
    </source>
</evidence>
<keyword evidence="4 10" id="KW-1133">Transmembrane helix</keyword>
<keyword evidence="3 8" id="KW-0812">Transmembrane</keyword>
<dbReference type="AlphaFoldDB" id="A0AA39GCE1"/>
<name>A0AA39GCE1_SARSR</name>
<dbReference type="Pfam" id="PF07885">
    <property type="entry name" value="Ion_trans_2"/>
    <property type="match status" value="2"/>
</dbReference>
<feature type="compositionally biased region" description="Basic and acidic residues" evidence="9">
    <location>
        <begin position="651"/>
        <end position="672"/>
    </location>
</feature>
<dbReference type="FunFam" id="1.10.287.70:FF:000182">
    <property type="entry name" value="Outward-rectifier potassium channel TOK1"/>
    <property type="match status" value="1"/>
</dbReference>
<accession>A0AA39GCE1</accession>
<proteinExistence type="inferred from homology"/>
<dbReference type="PRINTS" id="PR01333">
    <property type="entry name" value="2POREKCHANEL"/>
</dbReference>
<feature type="transmembrane region" description="Helical" evidence="10">
    <location>
        <begin position="407"/>
        <end position="424"/>
    </location>
</feature>
<keyword evidence="2 8" id="KW-0813">Transport</keyword>
<dbReference type="InterPro" id="IPR003280">
    <property type="entry name" value="2pore_dom_K_chnl"/>
</dbReference>
<evidence type="ECO:0000256" key="4">
    <source>
        <dbReference type="ARBA" id="ARBA00022989"/>
    </source>
</evidence>
<feature type="domain" description="Potassium channel" evidence="11">
    <location>
        <begin position="215"/>
        <end position="286"/>
    </location>
</feature>
<feature type="transmembrane region" description="Helical" evidence="10">
    <location>
        <begin position="208"/>
        <end position="229"/>
    </location>
</feature>
<feature type="transmembrane region" description="Helical" evidence="10">
    <location>
        <begin position="373"/>
        <end position="395"/>
    </location>
</feature>
<feature type="region of interest" description="Disordered" evidence="9">
    <location>
        <begin position="1"/>
        <end position="25"/>
    </location>
</feature>
<feature type="compositionally biased region" description="Basic residues" evidence="9">
    <location>
        <begin position="637"/>
        <end position="650"/>
    </location>
</feature>
<keyword evidence="7 8" id="KW-0407">Ion channel</keyword>
<evidence type="ECO:0000256" key="2">
    <source>
        <dbReference type="ARBA" id="ARBA00022448"/>
    </source>
</evidence>